<dbReference type="KEGG" id="ess:ATZ33_15040"/>
<proteinExistence type="predicted"/>
<evidence type="ECO:0000313" key="4">
    <source>
        <dbReference type="EMBL" id="ALS02642.1"/>
    </source>
</evidence>
<dbReference type="EMBL" id="CP013614">
    <property type="protein sequence ID" value="ALS02642.1"/>
    <property type="molecule type" value="Genomic_DNA"/>
</dbReference>
<sequence length="216" mass="25067">MKEINIDQQKYERILQAALKRFATYGYQKANTDEIARDAGVSKGLIFHYFGKKQVLYERTISGVIDFLNEQSNDLFTKQYMNLVEVVVVSTRYKIKLEQEYPDHLHLLIAAYTQKHSLPETIQVKLARYMDGNMKIANQLLPSIVEQLPIKKELAQQDVVQLVLGVVNQISVESLQFIRAHPEVTEVKQMQFLTERAEIYMKILQTGFLENKAEEK</sequence>
<feature type="domain" description="HTH tetR-type" evidence="3">
    <location>
        <begin position="8"/>
        <end position="68"/>
    </location>
</feature>
<reference evidence="5 7" key="1">
    <citation type="submission" date="2014-12" db="EMBL/GenBank/DDBJ databases">
        <title>Draft genome sequences of 29 type strains of Enterococci.</title>
        <authorList>
            <person name="Zhong Z."/>
            <person name="Sun Z."/>
            <person name="Liu W."/>
            <person name="Zhang W."/>
            <person name="Zhang H."/>
        </authorList>
    </citation>
    <scope>NUCLEOTIDE SEQUENCE [LARGE SCALE GENOMIC DNA]</scope>
    <source>
        <strain evidence="5 7">DSM 22801</strain>
    </source>
</reference>
<dbReference type="EMBL" id="JXLC01000001">
    <property type="protein sequence ID" value="OJG93429.1"/>
    <property type="molecule type" value="Genomic_DNA"/>
</dbReference>
<accession>A0A0S3KEH0</accession>
<dbReference type="RefSeq" id="WP_071876041.1">
    <property type="nucleotide sequence ID" value="NZ_JXLC01000001.1"/>
</dbReference>
<dbReference type="GO" id="GO:0003677">
    <property type="term" value="F:DNA binding"/>
    <property type="evidence" value="ECO:0007669"/>
    <property type="project" value="UniProtKB-UniRule"/>
</dbReference>
<dbReference type="SUPFAM" id="SSF46689">
    <property type="entry name" value="Homeodomain-like"/>
    <property type="match status" value="1"/>
</dbReference>
<dbReference type="Proteomes" id="UP000065511">
    <property type="component" value="Chromosome"/>
</dbReference>
<dbReference type="SUPFAM" id="SSF48498">
    <property type="entry name" value="Tetracyclin repressor-like, C-terminal domain"/>
    <property type="match status" value="1"/>
</dbReference>
<dbReference type="InterPro" id="IPR050109">
    <property type="entry name" value="HTH-type_TetR-like_transc_reg"/>
</dbReference>
<dbReference type="GO" id="GO:0006355">
    <property type="term" value="P:regulation of DNA-templated transcription"/>
    <property type="evidence" value="ECO:0007669"/>
    <property type="project" value="UniProtKB-ARBA"/>
</dbReference>
<gene>
    <name evidence="4" type="ORF">ATZ33_15040</name>
    <name evidence="5" type="ORF">RV15_GL000031</name>
</gene>
<dbReference type="AlphaFoldDB" id="A0A0S3KEH0"/>
<dbReference type="InterPro" id="IPR009057">
    <property type="entry name" value="Homeodomain-like_sf"/>
</dbReference>
<dbReference type="Gene3D" id="1.10.357.10">
    <property type="entry name" value="Tetracycline Repressor, domain 2"/>
    <property type="match status" value="1"/>
</dbReference>
<evidence type="ECO:0000256" key="1">
    <source>
        <dbReference type="ARBA" id="ARBA00023125"/>
    </source>
</evidence>
<organism evidence="5 7">
    <name type="scientific">Enterococcus silesiacus</name>
    <dbReference type="NCBI Taxonomy" id="332949"/>
    <lineage>
        <taxon>Bacteria</taxon>
        <taxon>Bacillati</taxon>
        <taxon>Bacillota</taxon>
        <taxon>Bacilli</taxon>
        <taxon>Lactobacillales</taxon>
        <taxon>Enterococcaceae</taxon>
        <taxon>Enterococcus</taxon>
    </lineage>
</organism>
<evidence type="ECO:0000313" key="5">
    <source>
        <dbReference type="EMBL" id="OJG93429.1"/>
    </source>
</evidence>
<name>A0A0S3KEH0_9ENTE</name>
<dbReference type="OrthoDB" id="9780939at2"/>
<dbReference type="InterPro" id="IPR036271">
    <property type="entry name" value="Tet_transcr_reg_TetR-rel_C_sf"/>
</dbReference>
<feature type="DNA-binding region" description="H-T-H motif" evidence="2">
    <location>
        <begin position="31"/>
        <end position="50"/>
    </location>
</feature>
<dbReference type="PROSITE" id="PS50977">
    <property type="entry name" value="HTH_TETR_2"/>
    <property type="match status" value="1"/>
</dbReference>
<dbReference type="Gene3D" id="1.10.10.60">
    <property type="entry name" value="Homeodomain-like"/>
    <property type="match status" value="1"/>
</dbReference>
<dbReference type="PRINTS" id="PR00455">
    <property type="entry name" value="HTHTETR"/>
</dbReference>
<evidence type="ECO:0000259" key="3">
    <source>
        <dbReference type="PROSITE" id="PS50977"/>
    </source>
</evidence>
<dbReference type="PANTHER" id="PTHR30328:SF54">
    <property type="entry name" value="HTH-TYPE TRANSCRIPTIONAL REPRESSOR SCO4008"/>
    <property type="match status" value="1"/>
</dbReference>
<protein>
    <recommendedName>
        <fullName evidence="3">HTH tetR-type domain-containing protein</fullName>
    </recommendedName>
</protein>
<dbReference type="Proteomes" id="UP000183039">
    <property type="component" value="Unassembled WGS sequence"/>
</dbReference>
<keyword evidence="6" id="KW-1185">Reference proteome</keyword>
<evidence type="ECO:0000313" key="7">
    <source>
        <dbReference type="Proteomes" id="UP000183039"/>
    </source>
</evidence>
<evidence type="ECO:0000313" key="6">
    <source>
        <dbReference type="Proteomes" id="UP000065511"/>
    </source>
</evidence>
<dbReference type="PANTHER" id="PTHR30328">
    <property type="entry name" value="TRANSCRIPTIONAL REPRESSOR"/>
    <property type="match status" value="1"/>
</dbReference>
<dbReference type="Pfam" id="PF00440">
    <property type="entry name" value="TetR_N"/>
    <property type="match status" value="1"/>
</dbReference>
<keyword evidence="1 2" id="KW-0238">DNA-binding</keyword>
<evidence type="ECO:0000256" key="2">
    <source>
        <dbReference type="PROSITE-ProRule" id="PRU00335"/>
    </source>
</evidence>
<dbReference type="InterPro" id="IPR001647">
    <property type="entry name" value="HTH_TetR"/>
</dbReference>
<reference evidence="4 6" key="2">
    <citation type="submission" date="2015-12" db="EMBL/GenBank/DDBJ databases">
        <authorList>
            <person name="Lauer A."/>
            <person name="Humrighouse B."/>
            <person name="Loparev V."/>
            <person name="Shewmaker P.L."/>
            <person name="Whitney A.M."/>
            <person name="McLaughlin R.W."/>
        </authorList>
    </citation>
    <scope>NUCLEOTIDE SEQUENCE [LARGE SCALE GENOMIC DNA]</scope>
    <source>
        <strain evidence="4 6">LMG 23085</strain>
    </source>
</reference>